<accession>A0A109UGL0</accession>
<sequence length="139" mass="15324">MKKKNKVLIGGIAGLVVVLAVLIVVLIDPFKSEEEKVTNKIQSIGGVFYEDFFYPQQVLGLSEAEIAQKLTAFSTEGISVSLEDVNKVMEISDKVSDPIKEVTRDDAKLVCNPSTTIIITPKEPFSKTDYDIRVSLDCK</sequence>
<name>A0A109UGL0_9FIRM</name>
<dbReference type="KEGG" id="erl:AOC36_02110"/>
<gene>
    <name evidence="2" type="ORF">AOC36_02110</name>
</gene>
<keyword evidence="1" id="KW-1133">Transmembrane helix</keyword>
<dbReference type="OrthoDB" id="9802649at2"/>
<feature type="transmembrane region" description="Helical" evidence="1">
    <location>
        <begin position="7"/>
        <end position="27"/>
    </location>
</feature>
<reference evidence="2 3" key="1">
    <citation type="submission" date="2015-10" db="EMBL/GenBank/DDBJ databases">
        <title>Erysipelothrix larvae sp. LV19 isolated from the larval gut of the rhinoceros beetle, Trypoxylus dichotomus.</title>
        <authorList>
            <person name="Lim S."/>
            <person name="Kim B.-C."/>
        </authorList>
    </citation>
    <scope>NUCLEOTIDE SEQUENCE [LARGE SCALE GENOMIC DNA]</scope>
    <source>
        <strain evidence="2 3">LV19</strain>
    </source>
</reference>
<dbReference type="STRING" id="1514105.AOC36_02110"/>
<keyword evidence="3" id="KW-1185">Reference proteome</keyword>
<evidence type="ECO:0000313" key="3">
    <source>
        <dbReference type="Proteomes" id="UP000063781"/>
    </source>
</evidence>
<dbReference type="EMBL" id="CP013213">
    <property type="protein sequence ID" value="AMC92820.1"/>
    <property type="molecule type" value="Genomic_DNA"/>
</dbReference>
<keyword evidence="1" id="KW-0812">Transmembrane</keyword>
<proteinExistence type="predicted"/>
<evidence type="ECO:0000313" key="2">
    <source>
        <dbReference type="EMBL" id="AMC92820.1"/>
    </source>
</evidence>
<dbReference type="AlphaFoldDB" id="A0A109UGL0"/>
<protein>
    <submittedName>
        <fullName evidence="2">Uncharacterized protein</fullName>
    </submittedName>
</protein>
<keyword evidence="1" id="KW-0472">Membrane</keyword>
<organism evidence="2 3">
    <name type="scientific">Erysipelothrix larvae</name>
    <dbReference type="NCBI Taxonomy" id="1514105"/>
    <lineage>
        <taxon>Bacteria</taxon>
        <taxon>Bacillati</taxon>
        <taxon>Bacillota</taxon>
        <taxon>Erysipelotrichia</taxon>
        <taxon>Erysipelotrichales</taxon>
        <taxon>Erysipelotrichaceae</taxon>
        <taxon>Erysipelothrix</taxon>
    </lineage>
</organism>
<evidence type="ECO:0000256" key="1">
    <source>
        <dbReference type="SAM" id="Phobius"/>
    </source>
</evidence>
<dbReference type="RefSeq" id="WP_067630750.1">
    <property type="nucleotide sequence ID" value="NZ_CP013213.1"/>
</dbReference>
<dbReference type="Proteomes" id="UP000063781">
    <property type="component" value="Chromosome"/>
</dbReference>